<accession>A0A5N5T657</accession>
<proteinExistence type="predicted"/>
<dbReference type="SUPFAM" id="SSF52540">
    <property type="entry name" value="P-loop containing nucleoside triphosphate hydrolases"/>
    <property type="match status" value="1"/>
</dbReference>
<dbReference type="InterPro" id="IPR027417">
    <property type="entry name" value="P-loop_NTPase"/>
</dbReference>
<dbReference type="OrthoDB" id="6500128at2759"/>
<reference evidence="1 2" key="1">
    <citation type="journal article" date="2019" name="PLoS Biol.">
        <title>Sex chromosomes control vertical transmission of feminizing Wolbachia symbionts in an isopod.</title>
        <authorList>
            <person name="Becking T."/>
            <person name="Chebbi M.A."/>
            <person name="Giraud I."/>
            <person name="Moumen B."/>
            <person name="Laverre T."/>
            <person name="Caubet Y."/>
            <person name="Peccoud J."/>
            <person name="Gilbert C."/>
            <person name="Cordaux R."/>
        </authorList>
    </citation>
    <scope>NUCLEOTIDE SEQUENCE [LARGE SCALE GENOMIC DNA]</scope>
    <source>
        <strain evidence="1">ANa2</strain>
        <tissue evidence="1">Whole body excluding digestive tract and cuticle</tissue>
    </source>
</reference>
<name>A0A5N5T657_9CRUS</name>
<feature type="non-terminal residue" evidence="1">
    <location>
        <position position="31"/>
    </location>
</feature>
<dbReference type="Proteomes" id="UP000326759">
    <property type="component" value="Unassembled WGS sequence"/>
</dbReference>
<organism evidence="1 2">
    <name type="scientific">Armadillidium nasatum</name>
    <dbReference type="NCBI Taxonomy" id="96803"/>
    <lineage>
        <taxon>Eukaryota</taxon>
        <taxon>Metazoa</taxon>
        <taxon>Ecdysozoa</taxon>
        <taxon>Arthropoda</taxon>
        <taxon>Crustacea</taxon>
        <taxon>Multicrustacea</taxon>
        <taxon>Malacostraca</taxon>
        <taxon>Eumalacostraca</taxon>
        <taxon>Peracarida</taxon>
        <taxon>Isopoda</taxon>
        <taxon>Oniscidea</taxon>
        <taxon>Crinocheta</taxon>
        <taxon>Armadillidiidae</taxon>
        <taxon>Armadillidium</taxon>
    </lineage>
</organism>
<evidence type="ECO:0000313" key="2">
    <source>
        <dbReference type="Proteomes" id="UP000326759"/>
    </source>
</evidence>
<evidence type="ECO:0000313" key="1">
    <source>
        <dbReference type="EMBL" id="KAB7502081.1"/>
    </source>
</evidence>
<sequence>MVLGSVGTGKSSFLLALLGEITKVAGTVQWN</sequence>
<comment type="caution">
    <text evidence="1">The sequence shown here is derived from an EMBL/GenBank/DDBJ whole genome shotgun (WGS) entry which is preliminary data.</text>
</comment>
<keyword evidence="2" id="KW-1185">Reference proteome</keyword>
<gene>
    <name evidence="1" type="ORF">Anas_13738</name>
</gene>
<dbReference type="EMBL" id="SEYY01008621">
    <property type="protein sequence ID" value="KAB7502081.1"/>
    <property type="molecule type" value="Genomic_DNA"/>
</dbReference>
<protein>
    <submittedName>
        <fullName evidence="1">Uncharacterized protein</fullName>
    </submittedName>
</protein>
<dbReference type="AlphaFoldDB" id="A0A5N5T657"/>